<sequence length="88" mass="9481">MDNPVSVHIEELVLHGFHPADKKRIGVAVQKELTRLFRVQGIPPAFYNGGSVPAWQAAATTLTPGMPPRKAGRQIAQSVYAGFNSSTP</sequence>
<dbReference type="Proteomes" id="UP000186917">
    <property type="component" value="Unassembled WGS sequence"/>
</dbReference>
<dbReference type="AlphaFoldDB" id="A0A173MG52"/>
<dbReference type="OrthoDB" id="680973at2"/>
<gene>
    <name evidence="1" type="ORF">SAMN05421788_107263</name>
</gene>
<keyword evidence="2" id="KW-1185">Reference proteome</keyword>
<reference evidence="2" key="1">
    <citation type="submission" date="2017-01" db="EMBL/GenBank/DDBJ databases">
        <authorList>
            <person name="Varghese N."/>
            <person name="Submissions S."/>
        </authorList>
    </citation>
    <scope>NUCLEOTIDE SEQUENCE [LARGE SCALE GENOMIC DNA]</scope>
    <source>
        <strain evidence="2">DSM 21054</strain>
    </source>
</reference>
<name>A0A173MG52_9BACT</name>
<organism evidence="1 2">
    <name type="scientific">Filimonas lacunae</name>
    <dbReference type="NCBI Taxonomy" id="477680"/>
    <lineage>
        <taxon>Bacteria</taxon>
        <taxon>Pseudomonadati</taxon>
        <taxon>Bacteroidota</taxon>
        <taxon>Chitinophagia</taxon>
        <taxon>Chitinophagales</taxon>
        <taxon>Chitinophagaceae</taxon>
        <taxon>Filimonas</taxon>
    </lineage>
</organism>
<accession>A0A173MG52</accession>
<evidence type="ECO:0000313" key="1">
    <source>
        <dbReference type="EMBL" id="SIT27543.1"/>
    </source>
</evidence>
<protein>
    <submittedName>
        <fullName evidence="1">Uncharacterized protein</fullName>
    </submittedName>
</protein>
<evidence type="ECO:0000313" key="2">
    <source>
        <dbReference type="Proteomes" id="UP000186917"/>
    </source>
</evidence>
<dbReference type="EMBL" id="FTOR01000007">
    <property type="protein sequence ID" value="SIT27543.1"/>
    <property type="molecule type" value="Genomic_DNA"/>
</dbReference>
<dbReference type="RefSeq" id="WP_076380876.1">
    <property type="nucleotide sequence ID" value="NZ_AP017422.1"/>
</dbReference>
<dbReference type="KEGG" id="fln:FLA_2621"/>
<proteinExistence type="predicted"/>
<dbReference type="STRING" id="477680.SAMN05421788_107263"/>